<dbReference type="Proteomes" id="UP000599391">
    <property type="component" value="Unassembled WGS sequence"/>
</dbReference>
<sequence>MTQYQASQTLLRQAYASSLGKVMGKVTDVLRLIKMIVVKKGIFSYENLANIFLKQTQNQTLKDFKESIQKYLFYSINNQELITIFRDNLEYKLLSWNVEHDEELINKHLLLRSCNRIIDCLTTENGQEPSLLFVALLSQGHPLTLVIILLKIILICQNARSHLEIRIANLISYYESYSEDECQWVINFMEFFNITFAIYAENIEYNLIKMKEDETNYDSHLDLDTYRVFSQIREDTQKLWG</sequence>
<dbReference type="EMBL" id="JAECZB010000080">
    <property type="protein sequence ID" value="MBH8554681.1"/>
    <property type="molecule type" value="Genomic_DNA"/>
</dbReference>
<evidence type="ECO:0000313" key="2">
    <source>
        <dbReference type="Proteomes" id="UP000599391"/>
    </source>
</evidence>
<proteinExistence type="predicted"/>
<accession>A0A8J7L4D6</accession>
<comment type="caution">
    <text evidence="1">The sequence shown here is derived from an EMBL/GenBank/DDBJ whole genome shotgun (WGS) entry which is preliminary data.</text>
</comment>
<dbReference type="AlphaFoldDB" id="A0A8J7L4D6"/>
<evidence type="ECO:0000313" key="1">
    <source>
        <dbReference type="EMBL" id="MBH8554681.1"/>
    </source>
</evidence>
<gene>
    <name evidence="1" type="ORF">I8751_20430</name>
</gene>
<keyword evidence="2" id="KW-1185">Reference proteome</keyword>
<reference evidence="1 2" key="1">
    <citation type="journal article" date="2021" name="Int. J. Syst. Evol. Microbiol.">
        <title>Amazonocrinis nigriterrae gen. nov., sp. nov., Atlanticothrix silvestris gen. nov., sp. nov. and Dendronalium phyllosphericum gen. nov., sp. nov., nostocacean cyanobacteria from Brazilian environments.</title>
        <authorList>
            <person name="Alvarenga D.O."/>
            <person name="Andreote A.P.D."/>
            <person name="Branco L.H.Z."/>
            <person name="Delbaje E."/>
            <person name="Cruz R.B."/>
            <person name="Varani A.M."/>
            <person name="Fiore M.F."/>
        </authorList>
    </citation>
    <scope>NUCLEOTIDE SEQUENCE [LARGE SCALE GENOMIC DNA]</scope>
    <source>
        <strain evidence="1 2">CENA357</strain>
    </source>
</reference>
<name>A0A8J7L4D6_9CYAN</name>
<protein>
    <submittedName>
        <fullName evidence="1">Uncharacterized protein</fullName>
    </submittedName>
</protein>
<organism evidence="1 2">
    <name type="scientific">Atlanticothrix silvestris CENA357</name>
    <dbReference type="NCBI Taxonomy" id="1725252"/>
    <lineage>
        <taxon>Bacteria</taxon>
        <taxon>Bacillati</taxon>
        <taxon>Cyanobacteriota</taxon>
        <taxon>Cyanophyceae</taxon>
        <taxon>Nostocales</taxon>
        <taxon>Nodulariaceae</taxon>
        <taxon>Atlanticothrix</taxon>
        <taxon>Atlanticothrix silvestris</taxon>
    </lineage>
</organism>